<dbReference type="GO" id="GO:0003844">
    <property type="term" value="F:1,4-alpha-glucan branching enzyme activity"/>
    <property type="evidence" value="ECO:0007669"/>
    <property type="project" value="InterPro"/>
</dbReference>
<dbReference type="Pfam" id="PF09210">
    <property type="entry name" value="BE_C"/>
    <property type="match status" value="1"/>
</dbReference>
<dbReference type="InterPro" id="IPR037090">
    <property type="entry name" value="57_glycoside_trans_central"/>
</dbReference>
<dbReference type="OrthoDB" id="9803279at2"/>
<dbReference type="InterPro" id="IPR027291">
    <property type="entry name" value="Glyco_hydro_38_N_sf"/>
</dbReference>
<dbReference type="Pfam" id="PF03065">
    <property type="entry name" value="Glyco_hydro_57"/>
    <property type="match status" value="1"/>
</dbReference>
<comment type="similarity">
    <text evidence="1 5">Belongs to the glycosyl hydrolase 57 family.</text>
</comment>
<dbReference type="InterPro" id="IPR028995">
    <property type="entry name" value="Glyco_hydro_57/38_cen_sf"/>
</dbReference>
<dbReference type="GO" id="GO:0030979">
    <property type="term" value="P:alpha-glucan biosynthetic process"/>
    <property type="evidence" value="ECO:0007669"/>
    <property type="project" value="InterPro"/>
</dbReference>
<dbReference type="InterPro" id="IPR004300">
    <property type="entry name" value="Glyco_hydro_57_N"/>
</dbReference>
<evidence type="ECO:0000313" key="9">
    <source>
        <dbReference type="Proteomes" id="UP000323521"/>
    </source>
</evidence>
<dbReference type="Proteomes" id="UP000323521">
    <property type="component" value="Chromosome"/>
</dbReference>
<feature type="binding site" evidence="4">
    <location>
        <position position="259"/>
    </location>
    <ligand>
        <name>substrate</name>
    </ligand>
</feature>
<keyword evidence="9" id="KW-1185">Reference proteome</keyword>
<feature type="domain" description="1,4-alpha-glucan branching enzyme C-terminal" evidence="7">
    <location>
        <begin position="425"/>
        <end position="525"/>
    </location>
</feature>
<dbReference type="PANTHER" id="PTHR41695">
    <property type="entry name" value="1,4-ALPHA-GLUCAN BRANCHING ENZYME RV3031-RELATED"/>
    <property type="match status" value="1"/>
</dbReference>
<dbReference type="PANTHER" id="PTHR41695:SF1">
    <property type="entry name" value="1,4-ALPHA-GLUCAN BRANCHING ENZYME TK1436"/>
    <property type="match status" value="1"/>
</dbReference>
<dbReference type="SUPFAM" id="SSF88688">
    <property type="entry name" value="Families 57/38 glycoside transferase middle domain"/>
    <property type="match status" value="1"/>
</dbReference>
<evidence type="ECO:0000313" key="8">
    <source>
        <dbReference type="EMBL" id="ATW23489.1"/>
    </source>
</evidence>
<dbReference type="InterPro" id="IPR011330">
    <property type="entry name" value="Glyco_hydro/deAcase_b/a-brl"/>
</dbReference>
<keyword evidence="2 5" id="KW-0119">Carbohydrate metabolism</keyword>
<organism evidence="8 9">
    <name type="scientific">Formimonas warabiya</name>
    <dbReference type="NCBI Taxonomy" id="1761012"/>
    <lineage>
        <taxon>Bacteria</taxon>
        <taxon>Bacillati</taxon>
        <taxon>Bacillota</taxon>
        <taxon>Clostridia</taxon>
        <taxon>Eubacteriales</taxon>
        <taxon>Peptococcaceae</taxon>
        <taxon>Candidatus Formimonas</taxon>
    </lineage>
</organism>
<feature type="binding site" evidence="4">
    <location>
        <position position="242"/>
    </location>
    <ligand>
        <name>substrate</name>
    </ligand>
</feature>
<evidence type="ECO:0000256" key="1">
    <source>
        <dbReference type="ARBA" id="ARBA00006821"/>
    </source>
</evidence>
<keyword evidence="8" id="KW-0378">Hydrolase</keyword>
<sequence length="526" mass="61301">MAKGYLSLVLHAHLPYIRHTEHAHFLEERWLHEAITDCYIPLINMMDRLANEAIPYKITMSLTPPLLTMLSDPLLQQRYQNHINMLIELTEKELLRLKNQPQFLNLALMYHQKFTENRRIFCDVYRHNLIHGFKKHMEAGNLEIITSGATHAYFPLAEESRKSVKAQVATAVNTHQQFLGRYPEGIWLPECGYFPGDDLILQAHGIKYFFVDAHGILYASRRPKYACYAPIFCPSGVAAFARDPESSKQVWSMTEGYPGDYDYREYYRDIGYDLDFGYIWPYIHPEGIRLNTGIKYYRITGKTMDKEVYQPDIASAKAAQHARNFKFNREKQIEYLSCFMDRKPLIVSPYDAELFGHWWFEGPQFLEHLIRSIATDGHNLELISPLDYLAMYPKNQITEPCMSSWGDQGYHDVWLDESNQWIYPHLHQAASRMSALAAQFPHADACLRRTLNQAARELLLAQSSDWAFIMKTGSMVQYAVHRTKKHLNNFNNLYGQILGNSIDPDYLTGLEQENNIFPFIDYHVFQ</sequence>
<dbReference type="AlphaFoldDB" id="A0A3G1KM57"/>
<dbReference type="SUPFAM" id="SSF88713">
    <property type="entry name" value="Glycoside hydrolase/deacetylase"/>
    <property type="match status" value="1"/>
</dbReference>
<feature type="active site" description="Proton donor" evidence="3">
    <location>
        <position position="351"/>
    </location>
</feature>
<accession>A0A3G1KM57</accession>
<dbReference type="InterPro" id="IPR015293">
    <property type="entry name" value="BE_C"/>
</dbReference>
<evidence type="ECO:0000259" key="7">
    <source>
        <dbReference type="Pfam" id="PF09210"/>
    </source>
</evidence>
<dbReference type="KEGG" id="fwa:DCMF_00580"/>
<evidence type="ECO:0000256" key="2">
    <source>
        <dbReference type="ARBA" id="ARBA00023277"/>
    </source>
</evidence>
<dbReference type="RefSeq" id="WP_148132633.1">
    <property type="nucleotide sequence ID" value="NZ_CP017634.1"/>
</dbReference>
<dbReference type="GO" id="GO:0016787">
    <property type="term" value="F:hydrolase activity"/>
    <property type="evidence" value="ECO:0007669"/>
    <property type="project" value="UniProtKB-KW"/>
</dbReference>
<dbReference type="GO" id="GO:0005576">
    <property type="term" value="C:extracellular region"/>
    <property type="evidence" value="ECO:0007669"/>
    <property type="project" value="TreeGrafter"/>
</dbReference>
<evidence type="ECO:0000259" key="6">
    <source>
        <dbReference type="Pfam" id="PF03065"/>
    </source>
</evidence>
<reference evidence="8 9" key="1">
    <citation type="submission" date="2016-10" db="EMBL/GenBank/DDBJ databases">
        <title>Complete Genome Sequence of Peptococcaceae strain DCMF.</title>
        <authorList>
            <person name="Edwards R.J."/>
            <person name="Holland S.I."/>
            <person name="Deshpande N.P."/>
            <person name="Wong Y.K."/>
            <person name="Ertan H."/>
            <person name="Manefield M."/>
            <person name="Russell T.L."/>
            <person name="Lee M.J."/>
        </authorList>
    </citation>
    <scope>NUCLEOTIDE SEQUENCE [LARGE SCALE GENOMIC DNA]</scope>
    <source>
        <strain evidence="8 9">DCMF</strain>
    </source>
</reference>
<feature type="binding site" evidence="4">
    <location>
        <position position="465"/>
    </location>
    <ligand>
        <name>substrate</name>
    </ligand>
</feature>
<dbReference type="EMBL" id="CP017634">
    <property type="protein sequence ID" value="ATW23489.1"/>
    <property type="molecule type" value="Genomic_DNA"/>
</dbReference>
<evidence type="ECO:0000256" key="5">
    <source>
        <dbReference type="RuleBase" id="RU361196"/>
    </source>
</evidence>
<feature type="binding site" evidence="4">
    <location>
        <position position="405"/>
    </location>
    <ligand>
        <name>substrate</name>
    </ligand>
</feature>
<protein>
    <submittedName>
        <fullName evidence="8">Glycoside hydrolase</fullName>
    </submittedName>
</protein>
<dbReference type="InterPro" id="IPR040042">
    <property type="entry name" value="Branching_enz_MT3115-like"/>
</dbReference>
<dbReference type="CDD" id="cd10792">
    <property type="entry name" value="GH57N_AmyC_like"/>
    <property type="match status" value="1"/>
</dbReference>
<evidence type="ECO:0000256" key="4">
    <source>
        <dbReference type="PIRSR" id="PIRSR640042-2"/>
    </source>
</evidence>
<feature type="active site" description="Nucleophile" evidence="3">
    <location>
        <position position="190"/>
    </location>
</feature>
<dbReference type="Gene3D" id="1.20.1430.10">
    <property type="entry name" value="Families 57/38 glycoside transferase, middle domain"/>
    <property type="match status" value="1"/>
</dbReference>
<proteinExistence type="inferred from homology"/>
<name>A0A3G1KM57_FORW1</name>
<dbReference type="Gene3D" id="3.20.110.10">
    <property type="entry name" value="Glycoside hydrolase 38, N terminal domain"/>
    <property type="match status" value="1"/>
</dbReference>
<feature type="domain" description="Glycoside hydrolase family 57 N-terminal" evidence="6">
    <location>
        <begin position="8"/>
        <end position="396"/>
    </location>
</feature>
<gene>
    <name evidence="8" type="ORF">DCMF_00580</name>
</gene>
<evidence type="ECO:0000256" key="3">
    <source>
        <dbReference type="PIRSR" id="PIRSR640042-1"/>
    </source>
</evidence>